<organism evidence="2 3">
    <name type="scientific">Candidatus Roizmanbacteria bacterium RIFCSPLOWO2_01_FULL_38_12</name>
    <dbReference type="NCBI Taxonomy" id="1802061"/>
    <lineage>
        <taxon>Bacteria</taxon>
        <taxon>Candidatus Roizmaniibacteriota</taxon>
    </lineage>
</organism>
<reference evidence="2 3" key="1">
    <citation type="journal article" date="2016" name="Nat. Commun.">
        <title>Thousands of microbial genomes shed light on interconnected biogeochemical processes in an aquifer system.</title>
        <authorList>
            <person name="Anantharaman K."/>
            <person name="Brown C.T."/>
            <person name="Hug L.A."/>
            <person name="Sharon I."/>
            <person name="Castelle C.J."/>
            <person name="Probst A.J."/>
            <person name="Thomas B.C."/>
            <person name="Singh A."/>
            <person name="Wilkins M.J."/>
            <person name="Karaoz U."/>
            <person name="Brodie E.L."/>
            <person name="Williams K.H."/>
            <person name="Hubbard S.S."/>
            <person name="Banfield J.F."/>
        </authorList>
    </citation>
    <scope>NUCLEOTIDE SEQUENCE [LARGE SCALE GENOMIC DNA]</scope>
</reference>
<name>A0A1F7ISQ2_9BACT</name>
<evidence type="ECO:0000256" key="1">
    <source>
        <dbReference type="SAM" id="Phobius"/>
    </source>
</evidence>
<keyword evidence="1" id="KW-1133">Transmembrane helix</keyword>
<proteinExistence type="predicted"/>
<comment type="caution">
    <text evidence="2">The sequence shown here is derived from an EMBL/GenBank/DDBJ whole genome shotgun (WGS) entry which is preliminary data.</text>
</comment>
<dbReference type="EMBL" id="MGAL01000043">
    <property type="protein sequence ID" value="OGK46392.1"/>
    <property type="molecule type" value="Genomic_DNA"/>
</dbReference>
<dbReference type="AlphaFoldDB" id="A0A1F7ISQ2"/>
<sequence>MPKKTKKQKIAAAKRKHTIFIKTEVNPPSIEAKTTNTQEMKIKSEPKILTNSRGVSLFKKDLTKSLILTFLILLLEIGLYLVREKNLILFS</sequence>
<accession>A0A1F7ISQ2</accession>
<keyword evidence="1" id="KW-0472">Membrane</keyword>
<dbReference type="STRING" id="1802061.A3A93_03420"/>
<gene>
    <name evidence="2" type="ORF">A3A93_03420</name>
</gene>
<protein>
    <submittedName>
        <fullName evidence="2">Uncharacterized protein</fullName>
    </submittedName>
</protein>
<dbReference type="Proteomes" id="UP000177141">
    <property type="component" value="Unassembled WGS sequence"/>
</dbReference>
<feature type="transmembrane region" description="Helical" evidence="1">
    <location>
        <begin position="62"/>
        <end position="82"/>
    </location>
</feature>
<evidence type="ECO:0000313" key="2">
    <source>
        <dbReference type="EMBL" id="OGK46392.1"/>
    </source>
</evidence>
<evidence type="ECO:0000313" key="3">
    <source>
        <dbReference type="Proteomes" id="UP000177141"/>
    </source>
</evidence>
<keyword evidence="1" id="KW-0812">Transmembrane</keyword>